<sequence length="503" mass="50637">MGAVIRAPTTALETEQQVNIRKCCGRECLAWCPVRCEGALALDFSVLPPEVNSGRMYAGPGSGPLVAAAVAWDGLAAELNSTAASYRAAVSELTDGPWVGPSSRSMVAAVAPFVSWMSVTAAQAQQTAGQLKSAIAAYETAFTATVPPPEIEVNRALLAALVATNILGQNTPAIMATEAQYTEMWAQDAAAMYGYAGASAVATALTPFNSPPPTTNPGGTASQAATVSQVAASAAGPSTQSQLSQLAAVPNALQSLALGGGSFDPVALLENFLGTELGTDVNTFAMNVGNWTLVLSGFLFTASGITPLLGGLYGLALPAEAAAAAGVAPDAGLGALLGSYDPATGGSLPASPGGAGVSAGLGEAATVGKLSVPASWTASPAIRLAAATSPIASLDGIPGVETAGPGGCYGGIPPVGSVVNASRGDQTRPRSASRTKMLPPWAVEQRADDQLPGRSAPAQRGISQVASTLSQRERDELDKLRKEIAEVAMERDAAARLIKEAIL</sequence>
<feature type="domain" description="PPE family C-terminal" evidence="4">
    <location>
        <begin position="358"/>
        <end position="439"/>
    </location>
</feature>
<dbReference type="Gene3D" id="1.20.1260.20">
    <property type="entry name" value="PPE superfamily"/>
    <property type="match status" value="1"/>
</dbReference>
<dbReference type="Proteomes" id="UP000279331">
    <property type="component" value="Unassembled WGS sequence"/>
</dbReference>
<comment type="similarity">
    <text evidence="1">Belongs to the mycobacterial PPE family.</text>
</comment>
<dbReference type="PANTHER" id="PTHR46766">
    <property type="entry name" value="GLUTAMINE-RICH PROTEIN 2"/>
    <property type="match status" value="1"/>
</dbReference>
<feature type="region of interest" description="Disordered" evidence="2">
    <location>
        <begin position="421"/>
        <end position="472"/>
    </location>
</feature>
<evidence type="ECO:0000256" key="1">
    <source>
        <dbReference type="ARBA" id="ARBA00010652"/>
    </source>
</evidence>
<dbReference type="EMBL" id="UPHL01000068">
    <property type="protein sequence ID" value="VAZ83963.1"/>
    <property type="molecule type" value="Genomic_DNA"/>
</dbReference>
<dbReference type="InterPro" id="IPR022171">
    <property type="entry name" value="PPE_C"/>
</dbReference>
<evidence type="ECO:0000256" key="2">
    <source>
        <dbReference type="SAM" id="MobiDB-lite"/>
    </source>
</evidence>
<name>A0AB38UTE8_9MYCO</name>
<accession>A0AB38UTE8</accession>
<dbReference type="InterPro" id="IPR000030">
    <property type="entry name" value="PPE_dom"/>
</dbReference>
<dbReference type="FunFam" id="1.20.1260.20:FF:000001">
    <property type="entry name" value="PPE family protein PPE41"/>
    <property type="match status" value="1"/>
</dbReference>
<evidence type="ECO:0000259" key="3">
    <source>
        <dbReference type="Pfam" id="PF00823"/>
    </source>
</evidence>
<comment type="caution">
    <text evidence="5">The sequence shown here is derived from an EMBL/GenBank/DDBJ whole genome shotgun (WGS) entry which is preliminary data.</text>
</comment>
<dbReference type="Pfam" id="PF12484">
    <property type="entry name" value="PPE-SVP"/>
    <property type="match status" value="1"/>
</dbReference>
<reference evidence="5 6" key="1">
    <citation type="submission" date="2018-09" db="EMBL/GenBank/DDBJ databases">
        <authorList>
            <person name="Tagini F."/>
        </authorList>
    </citation>
    <scope>NUCLEOTIDE SEQUENCE [LARGE SCALE GENOMIC DNA]</scope>
    <source>
        <strain evidence="5 6">MK42</strain>
    </source>
</reference>
<evidence type="ECO:0000313" key="5">
    <source>
        <dbReference type="EMBL" id="VAZ83963.1"/>
    </source>
</evidence>
<dbReference type="SUPFAM" id="SSF140459">
    <property type="entry name" value="PE/PPE dimer-like"/>
    <property type="match status" value="1"/>
</dbReference>
<gene>
    <name evidence="5" type="ORF">LAUMK42_02782</name>
</gene>
<dbReference type="PANTHER" id="PTHR46766:SF1">
    <property type="entry name" value="GLUTAMINE-RICH PROTEIN 2"/>
    <property type="match status" value="1"/>
</dbReference>
<dbReference type="AlphaFoldDB" id="A0AB38UTE8"/>
<dbReference type="Pfam" id="PF00823">
    <property type="entry name" value="PPE"/>
    <property type="match status" value="1"/>
</dbReference>
<proteinExistence type="inferred from homology"/>
<evidence type="ECO:0000259" key="4">
    <source>
        <dbReference type="Pfam" id="PF12484"/>
    </source>
</evidence>
<evidence type="ECO:0000313" key="6">
    <source>
        <dbReference type="Proteomes" id="UP000279331"/>
    </source>
</evidence>
<feature type="compositionally biased region" description="Polar residues" evidence="2">
    <location>
        <begin position="421"/>
        <end position="434"/>
    </location>
</feature>
<organism evidence="5 6">
    <name type="scientific">Mycobacterium persicum</name>
    <dbReference type="NCBI Taxonomy" id="1487726"/>
    <lineage>
        <taxon>Bacteria</taxon>
        <taxon>Bacillati</taxon>
        <taxon>Actinomycetota</taxon>
        <taxon>Actinomycetes</taxon>
        <taxon>Mycobacteriales</taxon>
        <taxon>Mycobacteriaceae</taxon>
        <taxon>Mycobacterium</taxon>
    </lineage>
</organism>
<feature type="domain" description="PPE" evidence="3">
    <location>
        <begin position="43"/>
        <end position="206"/>
    </location>
</feature>
<dbReference type="GO" id="GO:0052572">
    <property type="term" value="P:response to host immune response"/>
    <property type="evidence" value="ECO:0007669"/>
    <property type="project" value="TreeGrafter"/>
</dbReference>
<dbReference type="InterPro" id="IPR038332">
    <property type="entry name" value="PPE_sf"/>
</dbReference>
<feature type="compositionally biased region" description="Polar residues" evidence="2">
    <location>
        <begin position="461"/>
        <end position="470"/>
    </location>
</feature>
<protein>
    <submittedName>
        <fullName evidence="5">PPE family protein PPE32</fullName>
    </submittedName>
</protein>